<keyword evidence="2" id="KW-0472">Membrane</keyword>
<dbReference type="EMBL" id="SJPG01000001">
    <property type="protein sequence ID" value="TWT60166.1"/>
    <property type="molecule type" value="Genomic_DNA"/>
</dbReference>
<keyword evidence="4" id="KW-1185">Reference proteome</keyword>
<dbReference type="Proteomes" id="UP000316095">
    <property type="component" value="Unassembled WGS sequence"/>
</dbReference>
<keyword evidence="2" id="KW-1133">Transmembrane helix</keyword>
<dbReference type="OrthoDB" id="7055466at2"/>
<dbReference type="RefSeq" id="WP_146502320.1">
    <property type="nucleotide sequence ID" value="NZ_SJPG01000001.1"/>
</dbReference>
<dbReference type="AlphaFoldDB" id="A0A5C5XAW2"/>
<gene>
    <name evidence="3" type="ORF">Pan54_08800</name>
</gene>
<keyword evidence="2" id="KW-0812">Transmembrane</keyword>
<name>A0A5C5XAW2_9PLAN</name>
<comment type="caution">
    <text evidence="3">The sequence shown here is derived from an EMBL/GenBank/DDBJ whole genome shotgun (WGS) entry which is preliminary data.</text>
</comment>
<feature type="transmembrane region" description="Helical" evidence="2">
    <location>
        <begin position="315"/>
        <end position="332"/>
    </location>
</feature>
<feature type="transmembrane region" description="Helical" evidence="2">
    <location>
        <begin position="66"/>
        <end position="88"/>
    </location>
</feature>
<sequence>MATAVASPDLTSPEYQNLENSSRTSDQQKSKYLVGSWFDLIFICNLYWPLILLIDGWGGLRAHESLLFWQVFFVTTPHRWITLFLVFGDREKYAQGINKYLIVTLLIVGSMSLLWLSVGSLLCLMAVDYVWNAWHFAAQHHGIYRIYSRGQSSSNSIWPRCEKWLYRSFILYAIARVAGWSWSNEQTSEWLFQLDYLMLAIPVLIVMQQWIASIGHRWAESWTGALYTTSVMTLFTCLLLAVHIQSEKLVLQLALASALFHAVEYLGIVSWSMQSTRVVKRKDLFGYVGSRWIGYLVVFVIVLGAGAWVMEHGAVKIWAAINLMVAFLHYSFDGMIWKKPRQAKVL</sequence>
<feature type="transmembrane region" description="Helical" evidence="2">
    <location>
        <begin position="100"/>
        <end position="127"/>
    </location>
</feature>
<evidence type="ECO:0000256" key="2">
    <source>
        <dbReference type="SAM" id="Phobius"/>
    </source>
</evidence>
<feature type="region of interest" description="Disordered" evidence="1">
    <location>
        <begin position="1"/>
        <end position="23"/>
    </location>
</feature>
<feature type="transmembrane region" description="Helical" evidence="2">
    <location>
        <begin position="32"/>
        <end position="54"/>
    </location>
</feature>
<protein>
    <submittedName>
        <fullName evidence="3">Uncharacterized protein</fullName>
    </submittedName>
</protein>
<feature type="transmembrane region" description="Helical" evidence="2">
    <location>
        <begin position="190"/>
        <end position="212"/>
    </location>
</feature>
<reference evidence="3 4" key="1">
    <citation type="submission" date="2019-02" db="EMBL/GenBank/DDBJ databases">
        <title>Deep-cultivation of Planctomycetes and their phenomic and genomic characterization uncovers novel biology.</title>
        <authorList>
            <person name="Wiegand S."/>
            <person name="Jogler M."/>
            <person name="Boedeker C."/>
            <person name="Pinto D."/>
            <person name="Vollmers J."/>
            <person name="Rivas-Marin E."/>
            <person name="Kohn T."/>
            <person name="Peeters S.H."/>
            <person name="Heuer A."/>
            <person name="Rast P."/>
            <person name="Oberbeckmann S."/>
            <person name="Bunk B."/>
            <person name="Jeske O."/>
            <person name="Meyerdierks A."/>
            <person name="Storesund J.E."/>
            <person name="Kallscheuer N."/>
            <person name="Luecker S."/>
            <person name="Lage O.M."/>
            <person name="Pohl T."/>
            <person name="Merkel B.J."/>
            <person name="Hornburger P."/>
            <person name="Mueller R.-W."/>
            <person name="Bruemmer F."/>
            <person name="Labrenz M."/>
            <person name="Spormann A.M."/>
            <person name="Op Den Camp H."/>
            <person name="Overmann J."/>
            <person name="Amann R."/>
            <person name="Jetten M.S.M."/>
            <person name="Mascher T."/>
            <person name="Medema M.H."/>
            <person name="Devos D.P."/>
            <person name="Kaster A.-K."/>
            <person name="Ovreas L."/>
            <person name="Rohde M."/>
            <person name="Galperin M.Y."/>
            <person name="Jogler C."/>
        </authorList>
    </citation>
    <scope>NUCLEOTIDE SEQUENCE [LARGE SCALE GENOMIC DNA]</scope>
    <source>
        <strain evidence="3 4">Pan54</strain>
    </source>
</reference>
<feature type="transmembrane region" description="Helical" evidence="2">
    <location>
        <begin position="250"/>
        <end position="271"/>
    </location>
</feature>
<evidence type="ECO:0000313" key="3">
    <source>
        <dbReference type="EMBL" id="TWT60166.1"/>
    </source>
</evidence>
<feature type="transmembrane region" description="Helical" evidence="2">
    <location>
        <begin position="224"/>
        <end position="244"/>
    </location>
</feature>
<feature type="compositionally biased region" description="Polar residues" evidence="1">
    <location>
        <begin position="9"/>
        <end position="23"/>
    </location>
</feature>
<proteinExistence type="predicted"/>
<evidence type="ECO:0000313" key="4">
    <source>
        <dbReference type="Proteomes" id="UP000316095"/>
    </source>
</evidence>
<organism evidence="3 4">
    <name type="scientific">Rubinisphaera italica</name>
    <dbReference type="NCBI Taxonomy" id="2527969"/>
    <lineage>
        <taxon>Bacteria</taxon>
        <taxon>Pseudomonadati</taxon>
        <taxon>Planctomycetota</taxon>
        <taxon>Planctomycetia</taxon>
        <taxon>Planctomycetales</taxon>
        <taxon>Planctomycetaceae</taxon>
        <taxon>Rubinisphaera</taxon>
    </lineage>
</organism>
<feature type="transmembrane region" description="Helical" evidence="2">
    <location>
        <begin position="292"/>
        <end position="309"/>
    </location>
</feature>
<accession>A0A5C5XAW2</accession>
<evidence type="ECO:0000256" key="1">
    <source>
        <dbReference type="SAM" id="MobiDB-lite"/>
    </source>
</evidence>